<feature type="disulfide bond" description="Redox-active" evidence="4">
    <location>
        <begin position="74"/>
        <end position="78"/>
    </location>
</feature>
<evidence type="ECO:0000256" key="2">
    <source>
        <dbReference type="ARBA" id="ARBA00023008"/>
    </source>
</evidence>
<evidence type="ECO:0000256" key="1">
    <source>
        <dbReference type="ARBA" id="ARBA00010996"/>
    </source>
</evidence>
<protein>
    <submittedName>
        <fullName evidence="6">SCO family protein</fullName>
    </submittedName>
</protein>
<dbReference type="PANTHER" id="PTHR12151">
    <property type="entry name" value="ELECTRON TRANSPORT PROTIN SCO1/SENC FAMILY MEMBER"/>
    <property type="match status" value="1"/>
</dbReference>
<feature type="binding site" evidence="3">
    <location>
        <position position="167"/>
    </location>
    <ligand>
        <name>Cu cation</name>
        <dbReference type="ChEBI" id="CHEBI:23378"/>
    </ligand>
</feature>
<dbReference type="GO" id="GO:0046872">
    <property type="term" value="F:metal ion binding"/>
    <property type="evidence" value="ECO:0007669"/>
    <property type="project" value="UniProtKB-KW"/>
</dbReference>
<evidence type="ECO:0000256" key="3">
    <source>
        <dbReference type="PIRSR" id="PIRSR603782-1"/>
    </source>
</evidence>
<keyword evidence="3" id="KW-0479">Metal-binding</keyword>
<evidence type="ECO:0000256" key="4">
    <source>
        <dbReference type="PIRSR" id="PIRSR603782-2"/>
    </source>
</evidence>
<keyword evidence="2 3" id="KW-0186">Copper</keyword>
<dbReference type="InterPro" id="IPR036249">
    <property type="entry name" value="Thioredoxin-like_sf"/>
</dbReference>
<dbReference type="OrthoDB" id="9790194at2"/>
<feature type="binding site" evidence="3">
    <location>
        <position position="74"/>
    </location>
    <ligand>
        <name>Cu cation</name>
        <dbReference type="ChEBI" id="CHEBI:23378"/>
    </ligand>
</feature>
<dbReference type="EMBL" id="VCAO01000012">
    <property type="protein sequence ID" value="TMM45350.1"/>
    <property type="molecule type" value="Genomic_DNA"/>
</dbReference>
<dbReference type="SUPFAM" id="SSF52833">
    <property type="entry name" value="Thioredoxin-like"/>
    <property type="match status" value="1"/>
</dbReference>
<reference evidence="6 7" key="1">
    <citation type="submission" date="2019-05" db="EMBL/GenBank/DDBJ databases">
        <title>Erythrobacter marisflavi sp. nov., isolated from isolated from water of an estuary environment.</title>
        <authorList>
            <person name="Yoon J.-H."/>
        </authorList>
    </citation>
    <scope>NUCLEOTIDE SEQUENCE [LARGE SCALE GENOMIC DNA]</scope>
    <source>
        <strain evidence="6 7">KEM-5</strain>
    </source>
</reference>
<feature type="chain" id="PRO_5024308415" evidence="5">
    <location>
        <begin position="24"/>
        <end position="202"/>
    </location>
</feature>
<dbReference type="CDD" id="cd02968">
    <property type="entry name" value="SCO"/>
    <property type="match status" value="1"/>
</dbReference>
<organism evidence="6 7">
    <name type="scientific">Qipengyuania marisflavi</name>
    <dbReference type="NCBI Taxonomy" id="2486356"/>
    <lineage>
        <taxon>Bacteria</taxon>
        <taxon>Pseudomonadati</taxon>
        <taxon>Pseudomonadota</taxon>
        <taxon>Alphaproteobacteria</taxon>
        <taxon>Sphingomonadales</taxon>
        <taxon>Erythrobacteraceae</taxon>
        <taxon>Qipengyuania</taxon>
    </lineage>
</organism>
<dbReference type="Proteomes" id="UP000309668">
    <property type="component" value="Unassembled WGS sequence"/>
</dbReference>
<keyword evidence="7" id="KW-1185">Reference proteome</keyword>
<dbReference type="Gene3D" id="3.40.30.10">
    <property type="entry name" value="Glutaredoxin"/>
    <property type="match status" value="1"/>
</dbReference>
<evidence type="ECO:0000313" key="7">
    <source>
        <dbReference type="Proteomes" id="UP000309668"/>
    </source>
</evidence>
<dbReference type="InterPro" id="IPR003782">
    <property type="entry name" value="SCO1/SenC"/>
</dbReference>
<proteinExistence type="inferred from homology"/>
<accession>A0A5S3P3Z0</accession>
<sequence length="202" mass="21956">MLNRIPLLAALSALCLASCTPTAQPPAQEQAEEPPLQGATIGGPFVLIAEDGSTVRWDDFAGQYRIIYFGYAYCPDICPTDVQRAMTGLKQFAKDYPQRAAMIQPLFVSIDPERDTPAVLTEFTDNFHPDLIGLTGTPEQLEAAAKAFASPFSRGEDQPGGGYLMEHLSYTYLFSPEGEPLATLPTDEGPEAVAAELARWVR</sequence>
<gene>
    <name evidence="6" type="ORF">FEV51_12735</name>
</gene>
<feature type="signal peptide" evidence="5">
    <location>
        <begin position="1"/>
        <end position="23"/>
    </location>
</feature>
<dbReference type="Pfam" id="PF02630">
    <property type="entry name" value="SCO1-SenC"/>
    <property type="match status" value="1"/>
</dbReference>
<dbReference type="PANTHER" id="PTHR12151:SF25">
    <property type="entry name" value="LINALOOL DEHYDRATASE_ISOMERASE DOMAIN-CONTAINING PROTEIN"/>
    <property type="match status" value="1"/>
</dbReference>
<evidence type="ECO:0000256" key="5">
    <source>
        <dbReference type="SAM" id="SignalP"/>
    </source>
</evidence>
<keyword evidence="5" id="KW-0732">Signal</keyword>
<dbReference type="FunFam" id="3.40.30.10:FF:000013">
    <property type="entry name" value="Blast:Protein SCO1 homolog, mitochondrial"/>
    <property type="match status" value="1"/>
</dbReference>
<comment type="similarity">
    <text evidence="1">Belongs to the SCO1/2 family.</text>
</comment>
<feature type="binding site" evidence="3">
    <location>
        <position position="78"/>
    </location>
    <ligand>
        <name>Cu cation</name>
        <dbReference type="ChEBI" id="CHEBI:23378"/>
    </ligand>
</feature>
<comment type="caution">
    <text evidence="6">The sequence shown here is derived from an EMBL/GenBank/DDBJ whole genome shotgun (WGS) entry which is preliminary data.</text>
</comment>
<evidence type="ECO:0000313" key="6">
    <source>
        <dbReference type="EMBL" id="TMM45350.1"/>
    </source>
</evidence>
<keyword evidence="4" id="KW-1015">Disulfide bond</keyword>
<name>A0A5S3P3Z0_9SPHN</name>
<dbReference type="AlphaFoldDB" id="A0A5S3P3Z0"/>